<dbReference type="PANTHER" id="PTHR32089">
    <property type="entry name" value="METHYL-ACCEPTING CHEMOTAXIS PROTEIN MCPB"/>
    <property type="match status" value="1"/>
</dbReference>
<feature type="transmembrane region" description="Helical" evidence="7">
    <location>
        <begin position="35"/>
        <end position="54"/>
    </location>
</feature>
<evidence type="ECO:0000256" key="2">
    <source>
        <dbReference type="ARBA" id="ARBA00022475"/>
    </source>
</evidence>
<evidence type="ECO:0000313" key="11">
    <source>
        <dbReference type="Proteomes" id="UP001208656"/>
    </source>
</evidence>
<feature type="domain" description="HAMP" evidence="9">
    <location>
        <begin position="56"/>
        <end position="109"/>
    </location>
</feature>
<dbReference type="Pfam" id="PF00672">
    <property type="entry name" value="HAMP"/>
    <property type="match status" value="1"/>
</dbReference>
<dbReference type="SUPFAM" id="SSF58104">
    <property type="entry name" value="Methyl-accepting chemotaxis protein (MCP) signaling domain"/>
    <property type="match status" value="1"/>
</dbReference>
<dbReference type="InterPro" id="IPR004089">
    <property type="entry name" value="MCPsignal_dom"/>
</dbReference>
<dbReference type="SMART" id="SM00304">
    <property type="entry name" value="HAMP"/>
    <property type="match status" value="1"/>
</dbReference>
<dbReference type="PROSITE" id="PS50111">
    <property type="entry name" value="CHEMOTAXIS_TRANSDUC_2"/>
    <property type="match status" value="1"/>
</dbReference>
<evidence type="ECO:0000256" key="5">
    <source>
        <dbReference type="ARBA" id="ARBA00029447"/>
    </source>
</evidence>
<gene>
    <name evidence="10" type="ORF">OEV82_06980</name>
</gene>
<evidence type="ECO:0000256" key="4">
    <source>
        <dbReference type="ARBA" id="ARBA00023224"/>
    </source>
</evidence>
<organism evidence="10 11">
    <name type="scientific">Pallidibacillus thermolactis</name>
    <dbReference type="NCBI Taxonomy" id="251051"/>
    <lineage>
        <taxon>Bacteria</taxon>
        <taxon>Bacillati</taxon>
        <taxon>Bacillota</taxon>
        <taxon>Bacilli</taxon>
        <taxon>Bacillales</taxon>
        <taxon>Bacillaceae</taxon>
        <taxon>Pallidibacillus</taxon>
    </lineage>
</organism>
<proteinExistence type="inferred from homology"/>
<feature type="domain" description="Methyl-accepting transducer" evidence="8">
    <location>
        <begin position="128"/>
        <end position="385"/>
    </location>
</feature>
<name>A0ABT2WJK8_9BACI</name>
<dbReference type="PANTHER" id="PTHR32089:SF112">
    <property type="entry name" value="LYSOZYME-LIKE PROTEIN-RELATED"/>
    <property type="match status" value="1"/>
</dbReference>
<keyword evidence="2" id="KW-1003">Cell membrane</keyword>
<evidence type="ECO:0000259" key="9">
    <source>
        <dbReference type="PROSITE" id="PS50885"/>
    </source>
</evidence>
<comment type="similarity">
    <text evidence="5">Belongs to the methyl-accepting chemotaxis (MCP) protein family.</text>
</comment>
<keyword evidence="7" id="KW-0812">Transmembrane</keyword>
<keyword evidence="7" id="KW-1133">Transmembrane helix</keyword>
<dbReference type="SMART" id="SM00283">
    <property type="entry name" value="MA"/>
    <property type="match status" value="1"/>
</dbReference>
<dbReference type="Proteomes" id="UP001208656">
    <property type="component" value="Unassembled WGS sequence"/>
</dbReference>
<comment type="caution">
    <text evidence="10">The sequence shown here is derived from an EMBL/GenBank/DDBJ whole genome shotgun (WGS) entry which is preliminary data.</text>
</comment>
<dbReference type="CDD" id="cd11386">
    <property type="entry name" value="MCP_signal"/>
    <property type="match status" value="1"/>
</dbReference>
<dbReference type="RefSeq" id="WP_173657940.1">
    <property type="nucleotide sequence ID" value="NZ_JAOUSE010000015.1"/>
</dbReference>
<accession>A0ABT2WJK8</accession>
<dbReference type="PROSITE" id="PS50885">
    <property type="entry name" value="HAMP"/>
    <property type="match status" value="1"/>
</dbReference>
<evidence type="ECO:0000256" key="3">
    <source>
        <dbReference type="ARBA" id="ARBA00023136"/>
    </source>
</evidence>
<dbReference type="EMBL" id="JAOUSE010000015">
    <property type="protein sequence ID" value="MCU9594197.1"/>
    <property type="molecule type" value="Genomic_DNA"/>
</dbReference>
<sequence>MNRSIKLKMLSMQLTMIILFTLLNIFNIFYDSIVINLSLTIMIGIIGLILAYTLSNNFAKRIDKVTQRMIDLEHADLSKDPLAVKEKDEIGVMTNSLNGSIENLKQLVEKANQVIIDVTDYSKELSHAAHEVKVGSQQVATTMQELSMGAENQASKAGDLSTIADSFTRKLLDAGKQSEDIQRYSLDVLEMTHEGHELMEGSKSQMENIEKMVRDVVEKVQGLEHSAKKISNLVVVIKDIADQTNLLALNAAIEAARAGEHGKGFAVVAEEVRKLAEGVGASVVDIQEIVKDIQSETNVVTQSLNSGFSEVQEGTKQIQKTGETFETIRSAVTAMGERIDTVSKDLTKMVAEGRQMNHAIEEITAVTEESAAGIEQTTAAAEETSRSMDQISRDTEKVVSAVSELKQILGRFKL</sequence>
<keyword evidence="4 6" id="KW-0807">Transducer</keyword>
<comment type="subcellular location">
    <subcellularLocation>
        <location evidence="1">Cell membrane</location>
    </subcellularLocation>
</comment>
<evidence type="ECO:0000313" key="10">
    <source>
        <dbReference type="EMBL" id="MCU9594197.1"/>
    </source>
</evidence>
<reference evidence="10 11" key="1">
    <citation type="submission" date="2022-10" db="EMBL/GenBank/DDBJ databases">
        <title>Description of Fervidibacillus gen. nov. in the family Fervidibacillaceae fam. nov. with two species, Fervidibacillus albus sp. nov., and Fervidibacillus halotolerans sp. nov., isolated from tidal flat sediments.</title>
        <authorList>
            <person name="Kwon K.K."/>
            <person name="Yang S.-H."/>
        </authorList>
    </citation>
    <scope>NUCLEOTIDE SEQUENCE [LARGE SCALE GENOMIC DNA]</scope>
    <source>
        <strain evidence="10 11">DSM 23332</strain>
    </source>
</reference>
<evidence type="ECO:0000259" key="8">
    <source>
        <dbReference type="PROSITE" id="PS50111"/>
    </source>
</evidence>
<dbReference type="InterPro" id="IPR003660">
    <property type="entry name" value="HAMP_dom"/>
</dbReference>
<evidence type="ECO:0000256" key="7">
    <source>
        <dbReference type="SAM" id="Phobius"/>
    </source>
</evidence>
<feature type="transmembrane region" description="Helical" evidence="7">
    <location>
        <begin position="12"/>
        <end position="29"/>
    </location>
</feature>
<evidence type="ECO:0000256" key="6">
    <source>
        <dbReference type="PROSITE-ProRule" id="PRU00284"/>
    </source>
</evidence>
<dbReference type="Gene3D" id="1.10.287.950">
    <property type="entry name" value="Methyl-accepting chemotaxis protein"/>
    <property type="match status" value="1"/>
</dbReference>
<dbReference type="Pfam" id="PF00015">
    <property type="entry name" value="MCPsignal"/>
    <property type="match status" value="1"/>
</dbReference>
<keyword evidence="3 7" id="KW-0472">Membrane</keyword>
<evidence type="ECO:0000256" key="1">
    <source>
        <dbReference type="ARBA" id="ARBA00004236"/>
    </source>
</evidence>
<protein>
    <submittedName>
        <fullName evidence="10">HAMP domain-containing methyl-accepting chemotaxis protein</fullName>
    </submittedName>
</protein>
<keyword evidence="11" id="KW-1185">Reference proteome</keyword>